<gene>
    <name evidence="2" type="ORF">GOAMR_64_00700</name>
</gene>
<evidence type="ECO:0000313" key="3">
    <source>
        <dbReference type="Proteomes" id="UP000006023"/>
    </source>
</evidence>
<comment type="caution">
    <text evidence="2">The sequence shown here is derived from an EMBL/GenBank/DDBJ whole genome shotgun (WGS) entry which is preliminary data.</text>
</comment>
<organism evidence="2 3">
    <name type="scientific">Gordonia amarae NBRC 15530</name>
    <dbReference type="NCBI Taxonomy" id="1075090"/>
    <lineage>
        <taxon>Bacteria</taxon>
        <taxon>Bacillati</taxon>
        <taxon>Actinomycetota</taxon>
        <taxon>Actinomycetes</taxon>
        <taxon>Mycobacteriales</taxon>
        <taxon>Gordoniaceae</taxon>
        <taxon>Gordonia</taxon>
    </lineage>
</organism>
<proteinExistence type="predicted"/>
<protein>
    <submittedName>
        <fullName evidence="2">Uncharacterized protein</fullName>
    </submittedName>
</protein>
<reference evidence="2 3" key="1">
    <citation type="submission" date="2011-11" db="EMBL/GenBank/DDBJ databases">
        <title>Whole genome shotgun sequence of Gordonia amarae NBRC 15530.</title>
        <authorList>
            <person name="Takarada H."/>
            <person name="Hosoyama A."/>
            <person name="Tsuchikane K."/>
            <person name="Katsumata H."/>
            <person name="Yamazaki S."/>
            <person name="Fujita N."/>
        </authorList>
    </citation>
    <scope>NUCLEOTIDE SEQUENCE [LARGE SCALE GENOMIC DNA]</scope>
    <source>
        <strain evidence="2 3">NBRC 15530</strain>
    </source>
</reference>
<dbReference type="Proteomes" id="UP000006023">
    <property type="component" value="Unassembled WGS sequence"/>
</dbReference>
<evidence type="ECO:0000313" key="2">
    <source>
        <dbReference type="EMBL" id="GAB07387.1"/>
    </source>
</evidence>
<keyword evidence="3" id="KW-1185">Reference proteome</keyword>
<feature type="region of interest" description="Disordered" evidence="1">
    <location>
        <begin position="1"/>
        <end position="25"/>
    </location>
</feature>
<name>G7GUW2_9ACTN</name>
<dbReference type="EMBL" id="BAED01000064">
    <property type="protein sequence ID" value="GAB07387.1"/>
    <property type="molecule type" value="Genomic_DNA"/>
</dbReference>
<evidence type="ECO:0000256" key="1">
    <source>
        <dbReference type="SAM" id="MobiDB-lite"/>
    </source>
</evidence>
<sequence length="102" mass="10769">MRSMPPGRCKPIRSGGSSEEDGRGSAAELAELVKKVGSLFSENHFGECVEATHALFHDVVQAWVADLREQSETAQTLADACFVAGKTLSDADSDAASNIGPF</sequence>
<accession>G7GUW2</accession>
<dbReference type="AlphaFoldDB" id="G7GUW2"/>